<reference evidence="1 2" key="1">
    <citation type="submission" date="2017-08" db="EMBL/GenBank/DDBJ databases">
        <title>Genomic and metabolic characterisation of spoilage-associated Pseudomonas species.</title>
        <authorList>
            <person name="Stanborough T."/>
            <person name="Fegan N."/>
            <person name="Powell S.M."/>
            <person name="Singh T."/>
            <person name="Tamplin M.L."/>
            <person name="Chandry P.S."/>
        </authorList>
    </citation>
    <scope>NUCLEOTIDE SEQUENCE [LARGE SCALE GENOMIC DNA]</scope>
    <source>
        <strain evidence="1 2">F1820</strain>
    </source>
</reference>
<dbReference type="AlphaFoldDB" id="A0A266LR71"/>
<sequence length="158" mass="18059">MNRNLEALEDRVYSLHKKHYPHGKAVRSGLNALQSELRTLISQYPEATALLLSSSIYRLHRRVSSDPFTIKRHTPRSVMRLRPARTQTFHFESQQDLTLSIQHAIKTSQAAQNLEQLATFLFQSVNQPCLKIDNEDLRDSSEVLAIAVHKITRVATPC</sequence>
<dbReference type="EMBL" id="NQKL01000014">
    <property type="protein sequence ID" value="OZY40588.1"/>
    <property type="molecule type" value="Genomic_DNA"/>
</dbReference>
<name>A0A266LR71_PSEFR</name>
<dbReference type="Proteomes" id="UP000216113">
    <property type="component" value="Unassembled WGS sequence"/>
</dbReference>
<comment type="caution">
    <text evidence="1">The sequence shown here is derived from an EMBL/GenBank/DDBJ whole genome shotgun (WGS) entry which is preliminary data.</text>
</comment>
<organism evidence="1 2">
    <name type="scientific">Pseudomonas fragi</name>
    <dbReference type="NCBI Taxonomy" id="296"/>
    <lineage>
        <taxon>Bacteria</taxon>
        <taxon>Pseudomonadati</taxon>
        <taxon>Pseudomonadota</taxon>
        <taxon>Gammaproteobacteria</taxon>
        <taxon>Pseudomonadales</taxon>
        <taxon>Pseudomonadaceae</taxon>
        <taxon>Pseudomonas</taxon>
    </lineage>
</organism>
<accession>A0A266LR71</accession>
<protein>
    <submittedName>
        <fullName evidence="1">Uncharacterized protein</fullName>
    </submittedName>
</protein>
<gene>
    <name evidence="1" type="ORF">CJF43_17275</name>
</gene>
<evidence type="ECO:0000313" key="2">
    <source>
        <dbReference type="Proteomes" id="UP000216113"/>
    </source>
</evidence>
<proteinExistence type="predicted"/>
<evidence type="ECO:0000313" key="1">
    <source>
        <dbReference type="EMBL" id="OZY40588.1"/>
    </source>
</evidence>